<gene>
    <name evidence="5 10" type="primary">xseA</name>
    <name evidence="10" type="ORF">ONZ52_08150</name>
</gene>
<organism evidence="10 11">
    <name type="scientific">Marinomonas rhodophyticola</name>
    <dbReference type="NCBI Taxonomy" id="2992803"/>
    <lineage>
        <taxon>Bacteria</taxon>
        <taxon>Pseudomonadati</taxon>
        <taxon>Pseudomonadota</taxon>
        <taxon>Gammaproteobacteria</taxon>
        <taxon>Oceanospirillales</taxon>
        <taxon>Oceanospirillaceae</taxon>
        <taxon>Marinomonas</taxon>
    </lineage>
</organism>
<dbReference type="Pfam" id="PF02601">
    <property type="entry name" value="Exonuc_VII_L"/>
    <property type="match status" value="1"/>
</dbReference>
<evidence type="ECO:0000256" key="2">
    <source>
        <dbReference type="ARBA" id="ARBA00022722"/>
    </source>
</evidence>
<evidence type="ECO:0000256" key="5">
    <source>
        <dbReference type="HAMAP-Rule" id="MF_00378"/>
    </source>
</evidence>
<dbReference type="EMBL" id="JAPEUL010000006">
    <property type="protein sequence ID" value="MCW4628945.1"/>
    <property type="molecule type" value="Genomic_DNA"/>
</dbReference>
<dbReference type="PANTHER" id="PTHR30008:SF0">
    <property type="entry name" value="EXODEOXYRIBONUCLEASE 7 LARGE SUBUNIT"/>
    <property type="match status" value="1"/>
</dbReference>
<comment type="catalytic activity">
    <reaction evidence="5 6">
        <text>Exonucleolytic cleavage in either 5'- to 3'- or 3'- to 5'-direction to yield nucleoside 5'-phosphates.</text>
        <dbReference type="EC" id="3.1.11.6"/>
    </reaction>
</comment>
<dbReference type="InterPro" id="IPR025824">
    <property type="entry name" value="OB-fold_nuc-bd_dom"/>
</dbReference>
<evidence type="ECO:0000256" key="7">
    <source>
        <dbReference type="SAM" id="Coils"/>
    </source>
</evidence>
<comment type="subunit">
    <text evidence="5">Heterooligomer composed of large and small subunits.</text>
</comment>
<dbReference type="InterPro" id="IPR020579">
    <property type="entry name" value="Exonuc_VII_lsu_C"/>
</dbReference>
<feature type="coiled-coil region" evidence="7">
    <location>
        <begin position="275"/>
        <end position="379"/>
    </location>
</feature>
<evidence type="ECO:0000259" key="9">
    <source>
        <dbReference type="Pfam" id="PF13742"/>
    </source>
</evidence>
<keyword evidence="2 5" id="KW-0540">Nuclease</keyword>
<dbReference type="HAMAP" id="MF_00378">
    <property type="entry name" value="Exonuc_7_L"/>
    <property type="match status" value="1"/>
</dbReference>
<dbReference type="NCBIfam" id="TIGR00237">
    <property type="entry name" value="xseA"/>
    <property type="match status" value="1"/>
</dbReference>
<dbReference type="RefSeq" id="WP_265218146.1">
    <property type="nucleotide sequence ID" value="NZ_JAPEUL010000006.1"/>
</dbReference>
<dbReference type="EC" id="3.1.11.6" evidence="5"/>
<evidence type="ECO:0000256" key="4">
    <source>
        <dbReference type="ARBA" id="ARBA00022839"/>
    </source>
</evidence>
<accession>A0ABT3KEI4</accession>
<keyword evidence="3 5" id="KW-0378">Hydrolase</keyword>
<name>A0ABT3KEI4_9GAMM</name>
<evidence type="ECO:0000256" key="6">
    <source>
        <dbReference type="RuleBase" id="RU004355"/>
    </source>
</evidence>
<feature type="domain" description="OB-fold nucleic acid binding" evidence="9">
    <location>
        <begin position="14"/>
        <end position="107"/>
    </location>
</feature>
<dbReference type="Proteomes" id="UP001431181">
    <property type="component" value="Unassembled WGS sequence"/>
</dbReference>
<dbReference type="PANTHER" id="PTHR30008">
    <property type="entry name" value="EXODEOXYRIBONUCLEASE 7 LARGE SUBUNIT"/>
    <property type="match status" value="1"/>
</dbReference>
<protein>
    <recommendedName>
        <fullName evidence="5">Exodeoxyribonuclease 7 large subunit</fullName>
        <ecNumber evidence="5">3.1.11.6</ecNumber>
    </recommendedName>
    <alternativeName>
        <fullName evidence="5">Exodeoxyribonuclease VII large subunit</fullName>
        <shortName evidence="5">Exonuclease VII large subunit</shortName>
    </alternativeName>
</protein>
<evidence type="ECO:0000256" key="3">
    <source>
        <dbReference type="ARBA" id="ARBA00022801"/>
    </source>
</evidence>
<evidence type="ECO:0000313" key="10">
    <source>
        <dbReference type="EMBL" id="MCW4628945.1"/>
    </source>
</evidence>
<evidence type="ECO:0000256" key="1">
    <source>
        <dbReference type="ARBA" id="ARBA00022490"/>
    </source>
</evidence>
<reference evidence="10" key="1">
    <citation type="submission" date="2022-11" db="EMBL/GenBank/DDBJ databases">
        <title>Marinomonas sp. nov., isolated from marine algae.</title>
        <authorList>
            <person name="Choi D.G."/>
            <person name="Kim J.M."/>
            <person name="Lee J.K."/>
            <person name="Baek J.H."/>
            <person name="Jeon C.O."/>
        </authorList>
    </citation>
    <scope>NUCLEOTIDE SEQUENCE</scope>
    <source>
        <strain evidence="10">KJ51-3</strain>
    </source>
</reference>
<proteinExistence type="inferred from homology"/>
<keyword evidence="4 5" id="KW-0269">Exonuclease</keyword>
<dbReference type="CDD" id="cd04489">
    <property type="entry name" value="ExoVII_LU_OBF"/>
    <property type="match status" value="1"/>
</dbReference>
<comment type="function">
    <text evidence="5">Bidirectionally degrades single-stranded DNA into large acid-insoluble oligonucleotides, which are then degraded further into small acid-soluble oligonucleotides.</text>
</comment>
<keyword evidence="7" id="KW-0175">Coiled coil</keyword>
<dbReference type="InterPro" id="IPR003753">
    <property type="entry name" value="Exonuc_VII_L"/>
</dbReference>
<comment type="similarity">
    <text evidence="5 6">Belongs to the XseA family.</text>
</comment>
<sequence length="455" mass="51162">MKNFTTSASQETAFTVSQLNRQIQQLLEASLPWILVEGEISNLAKPSSGHWYFSLKDDKAQIRCAMFKGKNAAVRFKPKDGDMVRLRARVTFYGPRGDCQLSVEGMESAGEGALQQAFERLKNSLQAEGLFAPEHKKPLPTKPERVAIITSPVGAAVRDMIIAFRRRFPLTELTILPSLVQGQEAARNILKQLQRADGSGHFDAIILGRGGGSLEDLWSFNDEALARAIFAANTPIVSAVGHETDFTIADFVADVRAATPTAAAELLSPDRHQLIRQIEQQEKQLARRMSHILEQCQQQLDFMTKRIRHPKERIEQQQNQLEQLKRRLQQSMQRKIVEQQTKTAHLAHRLEKNSPTRRIDQNRQKLKDIDARLVRALNNTLTNKQTAFARIIDKLNLVSPLNTLARGYAIASKDKQVIRSIKDVEKGDAISVRVQDGIISCTVGESEQPKTNQVR</sequence>
<feature type="domain" description="Exonuclease VII large subunit C-terminal" evidence="8">
    <location>
        <begin position="130"/>
        <end position="441"/>
    </location>
</feature>
<evidence type="ECO:0000313" key="11">
    <source>
        <dbReference type="Proteomes" id="UP001431181"/>
    </source>
</evidence>
<dbReference type="GO" id="GO:0008855">
    <property type="term" value="F:exodeoxyribonuclease VII activity"/>
    <property type="evidence" value="ECO:0007669"/>
    <property type="project" value="UniProtKB-EC"/>
</dbReference>
<evidence type="ECO:0000259" key="8">
    <source>
        <dbReference type="Pfam" id="PF02601"/>
    </source>
</evidence>
<comment type="subcellular location">
    <subcellularLocation>
        <location evidence="5 6">Cytoplasm</location>
    </subcellularLocation>
</comment>
<comment type="caution">
    <text evidence="10">The sequence shown here is derived from an EMBL/GenBank/DDBJ whole genome shotgun (WGS) entry which is preliminary data.</text>
</comment>
<dbReference type="Pfam" id="PF13742">
    <property type="entry name" value="tRNA_anti_2"/>
    <property type="match status" value="1"/>
</dbReference>
<keyword evidence="1 5" id="KW-0963">Cytoplasm</keyword>
<keyword evidence="11" id="KW-1185">Reference proteome</keyword>